<name>A0ACC2LYC8_PERAE</name>
<proteinExistence type="predicted"/>
<sequence>MLLELFTVNESPPPTPPRPTNHCWKIARMLLHFDLITRFQECFFYALQFMKNISHTYAHVGRVSSARYPDPND</sequence>
<keyword evidence="2" id="KW-1185">Reference proteome</keyword>
<dbReference type="EMBL" id="CM056811">
    <property type="protein sequence ID" value="KAJ8638385.1"/>
    <property type="molecule type" value="Genomic_DNA"/>
</dbReference>
<gene>
    <name evidence="1" type="ORF">MRB53_012652</name>
</gene>
<dbReference type="Proteomes" id="UP001234297">
    <property type="component" value="Chromosome 3"/>
</dbReference>
<evidence type="ECO:0000313" key="2">
    <source>
        <dbReference type="Proteomes" id="UP001234297"/>
    </source>
</evidence>
<reference evidence="1 2" key="1">
    <citation type="journal article" date="2022" name="Hortic Res">
        <title>A haplotype resolved chromosomal level avocado genome allows analysis of novel avocado genes.</title>
        <authorList>
            <person name="Nath O."/>
            <person name="Fletcher S.J."/>
            <person name="Hayward A."/>
            <person name="Shaw L.M."/>
            <person name="Masouleh A.K."/>
            <person name="Furtado A."/>
            <person name="Henry R.J."/>
            <person name="Mitter N."/>
        </authorList>
    </citation>
    <scope>NUCLEOTIDE SEQUENCE [LARGE SCALE GENOMIC DNA]</scope>
    <source>
        <strain evidence="2">cv. Hass</strain>
    </source>
</reference>
<protein>
    <submittedName>
        <fullName evidence="1">Uncharacterized protein</fullName>
    </submittedName>
</protein>
<accession>A0ACC2LYC8</accession>
<evidence type="ECO:0000313" key="1">
    <source>
        <dbReference type="EMBL" id="KAJ8638385.1"/>
    </source>
</evidence>
<organism evidence="1 2">
    <name type="scientific">Persea americana</name>
    <name type="common">Avocado</name>
    <dbReference type="NCBI Taxonomy" id="3435"/>
    <lineage>
        <taxon>Eukaryota</taxon>
        <taxon>Viridiplantae</taxon>
        <taxon>Streptophyta</taxon>
        <taxon>Embryophyta</taxon>
        <taxon>Tracheophyta</taxon>
        <taxon>Spermatophyta</taxon>
        <taxon>Magnoliopsida</taxon>
        <taxon>Magnoliidae</taxon>
        <taxon>Laurales</taxon>
        <taxon>Lauraceae</taxon>
        <taxon>Persea</taxon>
    </lineage>
</organism>
<comment type="caution">
    <text evidence="1">The sequence shown here is derived from an EMBL/GenBank/DDBJ whole genome shotgun (WGS) entry which is preliminary data.</text>
</comment>